<proteinExistence type="predicted"/>
<dbReference type="RefSeq" id="WP_148132859.1">
    <property type="nucleotide sequence ID" value="NZ_CP017634.1"/>
</dbReference>
<dbReference type="Gene3D" id="3.40.50.720">
    <property type="entry name" value="NAD(P)-binding Rossmann-like Domain"/>
    <property type="match status" value="1"/>
</dbReference>
<dbReference type="InterPro" id="IPR036291">
    <property type="entry name" value="NAD(P)-bd_dom_sf"/>
</dbReference>
<keyword evidence="2" id="KW-1185">Reference proteome</keyword>
<protein>
    <submittedName>
        <fullName evidence="1">Lactate dehydrogenase</fullName>
    </submittedName>
</protein>
<dbReference type="OrthoDB" id="1704578at2"/>
<dbReference type="SUPFAM" id="SSF51735">
    <property type="entry name" value="NAD(P)-binding Rossmann-fold domains"/>
    <property type="match status" value="1"/>
</dbReference>
<accession>A0A3G1KMK3</accession>
<gene>
    <name evidence="1" type="ORF">DCMF_01840</name>
</gene>
<dbReference type="EMBL" id="CP017634">
    <property type="protein sequence ID" value="ATW23698.1"/>
    <property type="molecule type" value="Genomic_DNA"/>
</dbReference>
<organism evidence="1 2">
    <name type="scientific">Formimonas warabiya</name>
    <dbReference type="NCBI Taxonomy" id="1761012"/>
    <lineage>
        <taxon>Bacteria</taxon>
        <taxon>Bacillati</taxon>
        <taxon>Bacillota</taxon>
        <taxon>Clostridia</taxon>
        <taxon>Eubacteriales</taxon>
        <taxon>Peptococcaceae</taxon>
        <taxon>Candidatus Formimonas</taxon>
    </lineage>
</organism>
<evidence type="ECO:0000313" key="1">
    <source>
        <dbReference type="EMBL" id="ATW23698.1"/>
    </source>
</evidence>
<name>A0A3G1KMK3_FORW1</name>
<dbReference type="KEGG" id="fwa:DCMF_01840"/>
<evidence type="ECO:0000313" key="2">
    <source>
        <dbReference type="Proteomes" id="UP000323521"/>
    </source>
</evidence>
<reference evidence="1 2" key="1">
    <citation type="submission" date="2016-10" db="EMBL/GenBank/DDBJ databases">
        <title>Complete Genome Sequence of Peptococcaceae strain DCMF.</title>
        <authorList>
            <person name="Edwards R.J."/>
            <person name="Holland S.I."/>
            <person name="Deshpande N.P."/>
            <person name="Wong Y.K."/>
            <person name="Ertan H."/>
            <person name="Manefield M."/>
            <person name="Russell T.L."/>
            <person name="Lee M.J."/>
        </authorList>
    </citation>
    <scope>NUCLEOTIDE SEQUENCE [LARGE SCALE GENOMIC DNA]</scope>
    <source>
        <strain evidence="1 2">DCMF</strain>
    </source>
</reference>
<sequence>MFYYEIDNHGLISPYPYPGLKEIPEQAVSGCRDRVYWLFHKNPEVFRRSFSLADASLAFPEEEGINLLLKPREENRVLPVWLQEKIGGGKVTAVNTAYPHWKSVLDHRLPVKWTVNIAGLGDVGGMLLTGLRLLGGKLIDKIGIYDTDLNRIKRWDYEANQVFSPFADACYPQVEGIGENQVFDCDLFVFCVSVGVPPVGQEQKDVRLAQFAGNARIVNQYAKMAREKGFQGIFAVVSDPVDLLCKSAFVSSNTDETGKKDFLGLAPEKIRGYGLGVMNARAVYFAKQRAETIHYLEEGRAYGPHGAGLVIADSIENYSDQLSQYLTEKARTANLDVRGMGYKPYIAPALSSGALSLIATMQGSWHYSATFMGGIFMGAKNRLTPSGGEIERLPLPARLIDRLQDTYKMLGSL</sequence>
<dbReference type="AlphaFoldDB" id="A0A3G1KMK3"/>
<dbReference type="Proteomes" id="UP000323521">
    <property type="component" value="Chromosome"/>
</dbReference>